<dbReference type="PATRIC" id="fig|582475.4.peg.3921"/>
<feature type="transmembrane region" description="Helical" evidence="1">
    <location>
        <begin position="12"/>
        <end position="31"/>
    </location>
</feature>
<name>A0A0K9FH10_9BACI</name>
<keyword evidence="1" id="KW-0812">Transmembrane</keyword>
<keyword evidence="1" id="KW-0472">Membrane</keyword>
<dbReference type="Proteomes" id="UP000037326">
    <property type="component" value="Unassembled WGS sequence"/>
</dbReference>
<sequence length="61" mass="6830">MSLKSSNNKRKGIIILLFFLLYSLISILYTIVKNGTIAGSPVTLAFASLYFLILFTSKEKK</sequence>
<proteinExistence type="predicted"/>
<reference evidence="3" key="1">
    <citation type="submission" date="2015-07" db="EMBL/GenBank/DDBJ databases">
        <authorList>
            <consortium name="Consortium for Microbial Forensics and Genomics (microFORGE)"/>
            <person name="Knight B.M."/>
            <person name="Roberts D.P."/>
            <person name="Lin D."/>
            <person name="Hari K."/>
            <person name="Fletcher J."/>
            <person name="Melcher U."/>
            <person name="Blagden T."/>
            <person name="Winegar R.A."/>
        </authorList>
    </citation>
    <scope>NUCLEOTIDE SEQUENCE [LARGE SCALE GENOMIC DNA]</scope>
    <source>
        <strain evidence="3">DSM 23493</strain>
    </source>
</reference>
<comment type="caution">
    <text evidence="2">The sequence shown here is derived from an EMBL/GenBank/DDBJ whole genome shotgun (WGS) entry which is preliminary data.</text>
</comment>
<accession>A0A0K9FH10</accession>
<keyword evidence="1" id="KW-1133">Transmembrane helix</keyword>
<evidence type="ECO:0000313" key="3">
    <source>
        <dbReference type="Proteomes" id="UP000037326"/>
    </source>
</evidence>
<organism evidence="2 3">
    <name type="scientific">Lysinibacillus xylanilyticus</name>
    <dbReference type="NCBI Taxonomy" id="582475"/>
    <lineage>
        <taxon>Bacteria</taxon>
        <taxon>Bacillati</taxon>
        <taxon>Bacillota</taxon>
        <taxon>Bacilli</taxon>
        <taxon>Bacillales</taxon>
        <taxon>Bacillaceae</taxon>
        <taxon>Lysinibacillus</taxon>
    </lineage>
</organism>
<evidence type="ECO:0000313" key="2">
    <source>
        <dbReference type="EMBL" id="KMY33839.1"/>
    </source>
</evidence>
<dbReference type="AlphaFoldDB" id="A0A0K9FH10"/>
<gene>
    <name evidence="2" type="ORF">ACZ11_01825</name>
</gene>
<dbReference type="EMBL" id="LFXJ01000002">
    <property type="protein sequence ID" value="KMY33839.1"/>
    <property type="molecule type" value="Genomic_DNA"/>
</dbReference>
<feature type="transmembrane region" description="Helical" evidence="1">
    <location>
        <begin position="37"/>
        <end position="55"/>
    </location>
</feature>
<protein>
    <submittedName>
        <fullName evidence="2">Uncharacterized protein</fullName>
    </submittedName>
</protein>
<evidence type="ECO:0000256" key="1">
    <source>
        <dbReference type="SAM" id="Phobius"/>
    </source>
</evidence>